<dbReference type="Proteomes" id="UP000011115">
    <property type="component" value="Unassembled WGS sequence"/>
</dbReference>
<dbReference type="HOGENOM" id="CLU_1743760_0_0_1"/>
<accession>M1DB10</accession>
<evidence type="ECO:0000313" key="3">
    <source>
        <dbReference type="Proteomes" id="UP000011115"/>
    </source>
</evidence>
<protein>
    <submittedName>
        <fullName evidence="2">Gag-pol protein</fullName>
    </submittedName>
</protein>
<organism evidence="2 3">
    <name type="scientific">Solanum tuberosum</name>
    <name type="common">Potato</name>
    <dbReference type="NCBI Taxonomy" id="4113"/>
    <lineage>
        <taxon>Eukaryota</taxon>
        <taxon>Viridiplantae</taxon>
        <taxon>Streptophyta</taxon>
        <taxon>Embryophyta</taxon>
        <taxon>Tracheophyta</taxon>
        <taxon>Spermatophyta</taxon>
        <taxon>Magnoliopsida</taxon>
        <taxon>eudicotyledons</taxon>
        <taxon>Gunneridae</taxon>
        <taxon>Pentapetalae</taxon>
        <taxon>asterids</taxon>
        <taxon>lamiids</taxon>
        <taxon>Solanales</taxon>
        <taxon>Solanaceae</taxon>
        <taxon>Solanoideae</taxon>
        <taxon>Solaneae</taxon>
        <taxon>Solanum</taxon>
    </lineage>
</organism>
<name>M1DB10_SOLTU</name>
<feature type="compositionally biased region" description="Basic and acidic residues" evidence="1">
    <location>
        <begin position="117"/>
        <end position="130"/>
    </location>
</feature>
<dbReference type="InParanoid" id="M1DB10"/>
<keyword evidence="3" id="KW-1185">Reference proteome</keyword>
<sequence>MSVDYLAEEVTHDEFRVEFHMLAQDIMVQANREVVARVNLGGKEKLSAYQLKGVAQVWFNHWKDERAVDVNPLNWEKFKVTFLDSFFTLEIRETKVLELINLCNEGLSTRQGYYNAKRSEKDGKAEEKKGWSSQNPLYDSPTEPPARQKV</sequence>
<dbReference type="PaxDb" id="4113-PGSC0003DMT400086117"/>
<reference evidence="3" key="1">
    <citation type="journal article" date="2011" name="Nature">
        <title>Genome sequence and analysis of the tuber crop potato.</title>
        <authorList>
            <consortium name="The Potato Genome Sequencing Consortium"/>
        </authorList>
    </citation>
    <scope>NUCLEOTIDE SEQUENCE [LARGE SCALE GENOMIC DNA]</scope>
    <source>
        <strain evidence="3">cv. DM1-3 516 R44</strain>
    </source>
</reference>
<evidence type="ECO:0000313" key="2">
    <source>
        <dbReference type="EnsemblPlants" id="PGSC0003DMT400086117"/>
    </source>
</evidence>
<proteinExistence type="predicted"/>
<feature type="region of interest" description="Disordered" evidence="1">
    <location>
        <begin position="114"/>
        <end position="150"/>
    </location>
</feature>
<reference evidence="2" key="2">
    <citation type="submission" date="2015-06" db="UniProtKB">
        <authorList>
            <consortium name="EnsemblPlants"/>
        </authorList>
    </citation>
    <scope>IDENTIFICATION</scope>
    <source>
        <strain evidence="2">DM1-3 516 R44</strain>
    </source>
</reference>
<dbReference type="EnsemblPlants" id="PGSC0003DMT400086117">
    <property type="protein sequence ID" value="PGSC0003DMT400086117"/>
    <property type="gene ID" value="PGSC0003DMG400035688"/>
</dbReference>
<dbReference type="AlphaFoldDB" id="M1DB10"/>
<evidence type="ECO:0000256" key="1">
    <source>
        <dbReference type="SAM" id="MobiDB-lite"/>
    </source>
</evidence>
<dbReference type="Gramene" id="PGSC0003DMT400086117">
    <property type="protein sequence ID" value="PGSC0003DMT400086117"/>
    <property type="gene ID" value="PGSC0003DMG400035688"/>
</dbReference>